<dbReference type="EMBL" id="AP023086">
    <property type="protein sequence ID" value="BCD96518.1"/>
    <property type="molecule type" value="Genomic_DNA"/>
</dbReference>
<name>A0AAN1WF84_9GAMM</name>
<dbReference type="SUPFAM" id="SSF81298">
    <property type="entry name" value="Adenylylcyclase toxin (the edema factor)"/>
    <property type="match status" value="1"/>
</dbReference>
<accession>A0AAN1WF84</accession>
<gene>
    <name evidence="2" type="ORF">MARGE09_P0718</name>
</gene>
<dbReference type="InterPro" id="IPR035099">
    <property type="entry name" value="Anthrax_toxin_C-terminal"/>
</dbReference>
<evidence type="ECO:0000313" key="3">
    <source>
        <dbReference type="Proteomes" id="UP001320119"/>
    </source>
</evidence>
<dbReference type="InterPro" id="IPR005165">
    <property type="entry name" value="Anthrax_toxin_edema_cen"/>
</dbReference>
<dbReference type="KEGG" id="marq:MARGE09_P0718"/>
<evidence type="ECO:0000259" key="1">
    <source>
        <dbReference type="Pfam" id="PF03497"/>
    </source>
</evidence>
<proteinExistence type="predicted"/>
<sequence>MQYNNPLFLKNVIGMPEPHARAFKTIAASQKSVIISRATGPTCLGLLHEGYDTKGYRIHGKSCNWGPMAGFVVRDPRLNKAGLAKEAFNRKKHIEALVNDKENQGWLANTTPLMITDARRQWLVEQRIITVQKKGDRWDGIASHPTGIHFKYSLIPEVNGLWGVYFDNSDSNNRFVQERGNCAVKYHKKYGNAYEPLLAMTNPVGHRLSANTSYLNAVTGDYDLFAIWPFVKNYNPAPGGDDYRPLGTTKGFTKEERSNIDHLERNFTRSGQGTKLGNITNRIYRVCQLINSIVGRQVLWHSDESARPFLDDVDLPVVAFTPKGNVFGLETIVDVKAFIALCEGSGIQVTLSNAWAQTPSAQYPNRLGSKYSNRVPKNTVRTIVPDWYNA</sequence>
<dbReference type="Pfam" id="PF03497">
    <property type="entry name" value="Anthrax_toxA"/>
    <property type="match status" value="1"/>
</dbReference>
<organism evidence="2 3">
    <name type="scientific">Marinagarivorans cellulosilyticus</name>
    <dbReference type="NCBI Taxonomy" id="2721545"/>
    <lineage>
        <taxon>Bacteria</taxon>
        <taxon>Pseudomonadati</taxon>
        <taxon>Pseudomonadota</taxon>
        <taxon>Gammaproteobacteria</taxon>
        <taxon>Cellvibrionales</taxon>
        <taxon>Cellvibrionaceae</taxon>
        <taxon>Marinagarivorans</taxon>
    </lineage>
</organism>
<dbReference type="GO" id="GO:0005576">
    <property type="term" value="C:extracellular region"/>
    <property type="evidence" value="ECO:0007669"/>
    <property type="project" value="InterPro"/>
</dbReference>
<dbReference type="Gene3D" id="3.90.1760.10">
    <property type="entry name" value="Anthrax toxin, edema factor, central domain"/>
    <property type="match status" value="1"/>
</dbReference>
<protein>
    <recommendedName>
        <fullName evidence="1">Anthrax toxin edema factor central domain-containing protein</fullName>
    </recommendedName>
</protein>
<evidence type="ECO:0000313" key="2">
    <source>
        <dbReference type="EMBL" id="BCD96518.1"/>
    </source>
</evidence>
<dbReference type="GO" id="GO:0008294">
    <property type="term" value="F:calcium- and calmodulin-responsive adenylate cyclase activity"/>
    <property type="evidence" value="ECO:0007669"/>
    <property type="project" value="InterPro"/>
</dbReference>
<dbReference type="RefSeq" id="WP_236986014.1">
    <property type="nucleotide sequence ID" value="NZ_AP023086.1"/>
</dbReference>
<dbReference type="Proteomes" id="UP001320119">
    <property type="component" value="Chromosome"/>
</dbReference>
<keyword evidence="3" id="KW-1185">Reference proteome</keyword>
<dbReference type="AlphaFoldDB" id="A0AAN1WF84"/>
<reference evidence="2 3" key="1">
    <citation type="journal article" date="2022" name="IScience">
        <title>An ultrasensitive nanofiber-based assay for enzymatic hydrolysis and deep-sea microbial degradation of cellulose.</title>
        <authorList>
            <person name="Tsudome M."/>
            <person name="Tachioka M."/>
            <person name="Miyazaki M."/>
            <person name="Uchimura K."/>
            <person name="Tsuda M."/>
            <person name="Takaki Y."/>
            <person name="Deguchi S."/>
        </authorList>
    </citation>
    <scope>NUCLEOTIDE SEQUENCE [LARGE SCALE GENOMIC DNA]</scope>
    <source>
        <strain evidence="2 3">GE09</strain>
    </source>
</reference>
<feature type="domain" description="Anthrax toxin edema factor central" evidence="1">
    <location>
        <begin position="13"/>
        <end position="170"/>
    </location>
</feature>
<dbReference type="Gene3D" id="3.30.70.1720">
    <property type="match status" value="1"/>
</dbReference>
<dbReference type="InterPro" id="IPR037017">
    <property type="entry name" value="Anthrax_toxin_edema_cen_sf"/>
</dbReference>